<dbReference type="PANTHER" id="PTHR24123">
    <property type="entry name" value="ANKYRIN REPEAT-CONTAINING"/>
    <property type="match status" value="1"/>
</dbReference>
<evidence type="ECO:0000313" key="5">
    <source>
        <dbReference type="EMBL" id="OJJ56756.1"/>
    </source>
</evidence>
<dbReference type="EMBL" id="KV878590">
    <property type="protein sequence ID" value="OJJ56756.1"/>
    <property type="molecule type" value="Genomic_DNA"/>
</dbReference>
<dbReference type="SUPFAM" id="SSF48403">
    <property type="entry name" value="Ankyrin repeat"/>
    <property type="match status" value="2"/>
</dbReference>
<dbReference type="GeneID" id="63756069"/>
<organism evidence="5 6">
    <name type="scientific">Aspergillus sydowii CBS 593.65</name>
    <dbReference type="NCBI Taxonomy" id="1036612"/>
    <lineage>
        <taxon>Eukaryota</taxon>
        <taxon>Fungi</taxon>
        <taxon>Dikarya</taxon>
        <taxon>Ascomycota</taxon>
        <taxon>Pezizomycotina</taxon>
        <taxon>Eurotiomycetes</taxon>
        <taxon>Eurotiomycetidae</taxon>
        <taxon>Eurotiales</taxon>
        <taxon>Aspergillaceae</taxon>
        <taxon>Aspergillus</taxon>
        <taxon>Aspergillus subgen. Nidulantes</taxon>
    </lineage>
</organism>
<proteinExistence type="predicted"/>
<evidence type="ECO:0000256" key="4">
    <source>
        <dbReference type="SAM" id="MobiDB-lite"/>
    </source>
</evidence>
<feature type="repeat" description="ANK" evidence="3">
    <location>
        <begin position="589"/>
        <end position="621"/>
    </location>
</feature>
<dbReference type="STRING" id="1036612.A0A1L9TBH1"/>
<feature type="region of interest" description="Disordered" evidence="4">
    <location>
        <begin position="1"/>
        <end position="88"/>
    </location>
</feature>
<feature type="repeat" description="ANK" evidence="3">
    <location>
        <begin position="488"/>
        <end position="520"/>
    </location>
</feature>
<dbReference type="SMART" id="SM00248">
    <property type="entry name" value="ANK"/>
    <property type="match status" value="16"/>
</dbReference>
<dbReference type="Pfam" id="PF00023">
    <property type="entry name" value="Ank"/>
    <property type="match status" value="2"/>
</dbReference>
<dbReference type="AlphaFoldDB" id="A0A1L9TBH1"/>
<feature type="repeat" description="ANK" evidence="3">
    <location>
        <begin position="746"/>
        <end position="778"/>
    </location>
</feature>
<reference evidence="6" key="1">
    <citation type="journal article" date="2017" name="Genome Biol.">
        <title>Comparative genomics reveals high biological diversity and specific adaptations in the industrially and medically important fungal genus Aspergillus.</title>
        <authorList>
            <person name="de Vries R.P."/>
            <person name="Riley R."/>
            <person name="Wiebenga A."/>
            <person name="Aguilar-Osorio G."/>
            <person name="Amillis S."/>
            <person name="Uchima C.A."/>
            <person name="Anderluh G."/>
            <person name="Asadollahi M."/>
            <person name="Askin M."/>
            <person name="Barry K."/>
            <person name="Battaglia E."/>
            <person name="Bayram O."/>
            <person name="Benocci T."/>
            <person name="Braus-Stromeyer S.A."/>
            <person name="Caldana C."/>
            <person name="Canovas D."/>
            <person name="Cerqueira G.C."/>
            <person name="Chen F."/>
            <person name="Chen W."/>
            <person name="Choi C."/>
            <person name="Clum A."/>
            <person name="Dos Santos R.A."/>
            <person name="Damasio A.R."/>
            <person name="Diallinas G."/>
            <person name="Emri T."/>
            <person name="Fekete E."/>
            <person name="Flipphi M."/>
            <person name="Freyberg S."/>
            <person name="Gallo A."/>
            <person name="Gournas C."/>
            <person name="Habgood R."/>
            <person name="Hainaut M."/>
            <person name="Harispe M.L."/>
            <person name="Henrissat B."/>
            <person name="Hilden K.S."/>
            <person name="Hope R."/>
            <person name="Hossain A."/>
            <person name="Karabika E."/>
            <person name="Karaffa L."/>
            <person name="Karanyi Z."/>
            <person name="Krasevec N."/>
            <person name="Kuo A."/>
            <person name="Kusch H."/>
            <person name="LaButti K."/>
            <person name="Lagendijk E.L."/>
            <person name="Lapidus A."/>
            <person name="Levasseur A."/>
            <person name="Lindquist E."/>
            <person name="Lipzen A."/>
            <person name="Logrieco A.F."/>
            <person name="MacCabe A."/>
            <person name="Maekelae M.R."/>
            <person name="Malavazi I."/>
            <person name="Melin P."/>
            <person name="Meyer V."/>
            <person name="Mielnichuk N."/>
            <person name="Miskei M."/>
            <person name="Molnar A.P."/>
            <person name="Mule G."/>
            <person name="Ngan C.Y."/>
            <person name="Orejas M."/>
            <person name="Orosz E."/>
            <person name="Ouedraogo J.P."/>
            <person name="Overkamp K.M."/>
            <person name="Park H.-S."/>
            <person name="Perrone G."/>
            <person name="Piumi F."/>
            <person name="Punt P.J."/>
            <person name="Ram A.F."/>
            <person name="Ramon A."/>
            <person name="Rauscher S."/>
            <person name="Record E."/>
            <person name="Riano-Pachon D.M."/>
            <person name="Robert V."/>
            <person name="Roehrig J."/>
            <person name="Ruller R."/>
            <person name="Salamov A."/>
            <person name="Salih N.S."/>
            <person name="Samson R.A."/>
            <person name="Sandor E."/>
            <person name="Sanguinetti M."/>
            <person name="Schuetze T."/>
            <person name="Sepcic K."/>
            <person name="Shelest E."/>
            <person name="Sherlock G."/>
            <person name="Sophianopoulou V."/>
            <person name="Squina F.M."/>
            <person name="Sun H."/>
            <person name="Susca A."/>
            <person name="Todd R.B."/>
            <person name="Tsang A."/>
            <person name="Unkles S.E."/>
            <person name="van de Wiele N."/>
            <person name="van Rossen-Uffink D."/>
            <person name="Oliveira J.V."/>
            <person name="Vesth T.C."/>
            <person name="Visser J."/>
            <person name="Yu J.-H."/>
            <person name="Zhou M."/>
            <person name="Andersen M.R."/>
            <person name="Archer D.B."/>
            <person name="Baker S.E."/>
            <person name="Benoit I."/>
            <person name="Brakhage A.A."/>
            <person name="Braus G.H."/>
            <person name="Fischer R."/>
            <person name="Frisvad J.C."/>
            <person name="Goldman G.H."/>
            <person name="Houbraken J."/>
            <person name="Oakley B."/>
            <person name="Pocsi I."/>
            <person name="Scazzocchio C."/>
            <person name="Seiboth B."/>
            <person name="vanKuyk P.A."/>
            <person name="Wortman J."/>
            <person name="Dyer P.S."/>
            <person name="Grigoriev I.V."/>
        </authorList>
    </citation>
    <scope>NUCLEOTIDE SEQUENCE [LARGE SCALE GENOMIC DNA]</scope>
    <source>
        <strain evidence="6">CBS 593.65</strain>
    </source>
</reference>
<keyword evidence="6" id="KW-1185">Reference proteome</keyword>
<dbReference type="Proteomes" id="UP000184356">
    <property type="component" value="Unassembled WGS sequence"/>
</dbReference>
<dbReference type="PROSITE" id="PS50088">
    <property type="entry name" value="ANK_REPEAT"/>
    <property type="match status" value="6"/>
</dbReference>
<dbReference type="PANTHER" id="PTHR24123:SF33">
    <property type="entry name" value="PROTEIN HOS4"/>
    <property type="match status" value="1"/>
</dbReference>
<dbReference type="InterPro" id="IPR051165">
    <property type="entry name" value="Multifunctional_ANK_Repeat"/>
</dbReference>
<protein>
    <submittedName>
        <fullName evidence="5">Uncharacterized protein</fullName>
    </submittedName>
</protein>
<feature type="repeat" description="ANK" evidence="3">
    <location>
        <begin position="779"/>
        <end position="811"/>
    </location>
</feature>
<keyword evidence="2 3" id="KW-0040">ANK repeat</keyword>
<feature type="repeat" description="ANK" evidence="3">
    <location>
        <begin position="713"/>
        <end position="745"/>
    </location>
</feature>
<evidence type="ECO:0000313" key="6">
    <source>
        <dbReference type="Proteomes" id="UP000184356"/>
    </source>
</evidence>
<feature type="compositionally biased region" description="Polar residues" evidence="4">
    <location>
        <begin position="65"/>
        <end position="74"/>
    </location>
</feature>
<name>A0A1L9TBH1_9EURO</name>
<accession>A0A1L9TBH1</accession>
<evidence type="ECO:0000256" key="1">
    <source>
        <dbReference type="ARBA" id="ARBA00022737"/>
    </source>
</evidence>
<feature type="repeat" description="ANK" evidence="3">
    <location>
        <begin position="381"/>
        <end position="407"/>
    </location>
</feature>
<gene>
    <name evidence="5" type="ORF">ASPSYDRAFT_1153298</name>
</gene>
<keyword evidence="1" id="KW-0677">Repeat</keyword>
<dbReference type="PROSITE" id="PS50297">
    <property type="entry name" value="ANK_REP_REGION"/>
    <property type="match status" value="6"/>
</dbReference>
<sequence>MKDKKDSISDNPPDYNDLFDPPRGAGQSGHGRGQEPRPPSPSPSYHTIDIRKKPPPPPGLRQRTEQGPSQSEGASQPGRFRRAWRAWKDNRKPGISTEIGEDGWTELHGIAKASSFSTSELDQLLTQTRLNIDVKTTAGWTPLHVAILADKDKDHSAASYRISAFLERGADPTLSGKKGWNALQLAAAHGQTAAVALLLGPRCRHFGQVDAVVGWGKERGSEGTRREDAEGNLTTLTAIELAARHGCGEIVAMLLNADAKPGSEDRTTVMHEAAGWGQTAVVAMLLEQRRPGLDGIVIGNWKDHRGFTALDCAFRQDRGQTVRLLMDEGQLVSTLLRKERSPEHPATLLRLVVRLNCPSVLAVLLSESRYAGEVNTVNPADGLAPLHFSAMRGSYQVVKLLLDHGADPHKAVGSGWTPIQFAARYGQAHAVAVLLKVVTWQSYSMEMQLWLTVAQQFTPMHLSVFSGSQAIVRALLIQKWPIDVRTAKGHTPLHYACMLNQQDNVRLLLNRGADPVARDEDEMTPLLLAAEAGHVNVMWYLLLQEKDIQKHLPELAARELPRSYERILLPFLLNKKKGKGKNRLNDLVDGRAVLHEAVHRRHREIAELILQNGAQGFVKDHDGKTAAEVAATNADFEMVFVVSPEPLQQLEEVIHQLVRHKNVEQLRNLLSATPKPLRKQVRAISLAAAALTHTEQLIITLKRSISIDEDQGSGWRPLYIASLKGDHRAVQLLLRHGANPNLKTSTGITPLLQAAEGGYPKVIHLLLRRGAKAEERNAKGHTALQVAAQRGREEAVVAILERGVDVHAMDANGKTALDLALINGAHGVVKAISEFLDKRDMKQ</sequence>
<dbReference type="InterPro" id="IPR036770">
    <property type="entry name" value="Ankyrin_rpt-contain_sf"/>
</dbReference>
<dbReference type="InterPro" id="IPR002110">
    <property type="entry name" value="Ankyrin_rpt"/>
</dbReference>
<evidence type="ECO:0000256" key="2">
    <source>
        <dbReference type="ARBA" id="ARBA00023043"/>
    </source>
</evidence>
<dbReference type="RefSeq" id="XP_040700562.1">
    <property type="nucleotide sequence ID" value="XM_040839996.1"/>
</dbReference>
<dbReference type="Pfam" id="PF12796">
    <property type="entry name" value="Ank_2"/>
    <property type="match status" value="4"/>
</dbReference>
<dbReference type="VEuPathDB" id="FungiDB:ASPSYDRAFT_1153298"/>
<dbReference type="PRINTS" id="PR01415">
    <property type="entry name" value="ANKYRIN"/>
</dbReference>
<dbReference type="Gene3D" id="1.25.40.20">
    <property type="entry name" value="Ankyrin repeat-containing domain"/>
    <property type="match status" value="6"/>
</dbReference>
<dbReference type="OrthoDB" id="4435916at2759"/>
<evidence type="ECO:0000256" key="3">
    <source>
        <dbReference type="PROSITE-ProRule" id="PRU00023"/>
    </source>
</evidence>